<dbReference type="Proteomes" id="UP000319342">
    <property type="component" value="Chromosome"/>
</dbReference>
<keyword evidence="6 10" id="KW-1133">Transmembrane helix</keyword>
<name>A0A518D484_9BACT</name>
<dbReference type="AlphaFoldDB" id="A0A518D484"/>
<dbReference type="PANTHER" id="PTHR13285:SF23">
    <property type="entry name" value="TEICHOIC ACID D-ALANYLTRANSFERASE"/>
    <property type="match status" value="1"/>
</dbReference>
<evidence type="ECO:0000256" key="6">
    <source>
        <dbReference type="ARBA" id="ARBA00022989"/>
    </source>
</evidence>
<dbReference type="PIRSF" id="PIRSF500217">
    <property type="entry name" value="AlgI"/>
    <property type="match status" value="1"/>
</dbReference>
<evidence type="ECO:0000256" key="2">
    <source>
        <dbReference type="ARBA" id="ARBA00010323"/>
    </source>
</evidence>
<organism evidence="11 12">
    <name type="scientific">Rohdeia mirabilis</name>
    <dbReference type="NCBI Taxonomy" id="2528008"/>
    <lineage>
        <taxon>Bacteria</taxon>
        <taxon>Pseudomonadati</taxon>
        <taxon>Planctomycetota</taxon>
        <taxon>Planctomycetia</taxon>
        <taxon>Planctomycetia incertae sedis</taxon>
        <taxon>Rohdeia</taxon>
    </lineage>
</organism>
<evidence type="ECO:0000313" key="12">
    <source>
        <dbReference type="Proteomes" id="UP000319342"/>
    </source>
</evidence>
<dbReference type="EMBL" id="CP036290">
    <property type="protein sequence ID" value="QDU86288.1"/>
    <property type="molecule type" value="Genomic_DNA"/>
</dbReference>
<accession>A0A518D484</accession>
<feature type="transmembrane region" description="Helical" evidence="10">
    <location>
        <begin position="367"/>
        <end position="384"/>
    </location>
</feature>
<keyword evidence="5 10" id="KW-0812">Transmembrane</keyword>
<dbReference type="InterPro" id="IPR024194">
    <property type="entry name" value="Ac/AlaTfrase_AlgI/DltB"/>
</dbReference>
<keyword evidence="7 9" id="KW-0472">Membrane</keyword>
<dbReference type="Pfam" id="PF03062">
    <property type="entry name" value="MBOAT"/>
    <property type="match status" value="1"/>
</dbReference>
<dbReference type="EC" id="2.3.1.-" evidence="11"/>
<keyword evidence="4 9" id="KW-0808">Transferase</keyword>
<keyword evidence="3 9" id="KW-1003">Cell membrane</keyword>
<dbReference type="InterPro" id="IPR004299">
    <property type="entry name" value="MBOAT_fam"/>
</dbReference>
<dbReference type="GO" id="GO:0042121">
    <property type="term" value="P:alginic acid biosynthetic process"/>
    <property type="evidence" value="ECO:0007669"/>
    <property type="project" value="InterPro"/>
</dbReference>
<sequence>MNFNSAEFLVFLPLVLLLNAALFGRTRARHLMLLVASYAFYMTWNWKYAGLIAGSTLIDYVIGLKLGGAQDPRLRRTLLIVSLCVNLGVLALFKYFNFFVESTDSVLTLLGLDVTLPTHSLLLPVGISFYTFQTLSYTIDVYWRRIAPERDLGRFALFVSFFPQLVAGPIVRASDFLPQLHHAPGALDGSRARVHAGMSRVFRGLFKKIVFADLLASLFVDRVFADPSAHSSLDLLLALYGYAFQIYNDFSGYSDIAIGAAILLGFHIPENFDRPYLSRNVREFWTRWHISLSSWLKDYLYIPLGGNRGGRTARNLMITMGLGGLWHGAGLNFVLWGVFHGALLIASRAADRHASPDAPGWVLFRDRFLTFHLVLFGWLLFRVRDMDHFAEFVGAFTSFSGGSVIHPAAVGLLGLAAFVHFTPRAAADELWKRWAHLPEVAQAAGYALAIVVLCGVSVDAAVFIYFQF</sequence>
<evidence type="ECO:0000256" key="9">
    <source>
        <dbReference type="PIRNR" id="PIRNR016636"/>
    </source>
</evidence>
<evidence type="ECO:0000256" key="3">
    <source>
        <dbReference type="ARBA" id="ARBA00022475"/>
    </source>
</evidence>
<evidence type="ECO:0000256" key="7">
    <source>
        <dbReference type="ARBA" id="ARBA00023136"/>
    </source>
</evidence>
<proteinExistence type="inferred from homology"/>
<comment type="subcellular location">
    <subcellularLocation>
        <location evidence="1">Cell membrane</location>
        <topology evidence="1">Multi-pass membrane protein</topology>
    </subcellularLocation>
</comment>
<evidence type="ECO:0000256" key="1">
    <source>
        <dbReference type="ARBA" id="ARBA00004651"/>
    </source>
</evidence>
<comment type="similarity">
    <text evidence="2 9">Belongs to the membrane-bound acyltransferase family.</text>
</comment>
<feature type="transmembrane region" description="Helical" evidence="10">
    <location>
        <begin position="78"/>
        <end position="100"/>
    </location>
</feature>
<gene>
    <name evidence="11" type="primary">patA_5</name>
    <name evidence="11" type="ORF">Pla163_34390</name>
</gene>
<feature type="transmembrane region" description="Helical" evidence="10">
    <location>
        <begin position="443"/>
        <end position="466"/>
    </location>
</feature>
<dbReference type="RefSeq" id="WP_145191248.1">
    <property type="nucleotide sequence ID" value="NZ_CP036290.1"/>
</dbReference>
<protein>
    <submittedName>
        <fullName evidence="11">Peptidoglycan O-acetyltransferase</fullName>
        <ecNumber evidence="11">2.3.1.-</ecNumber>
    </submittedName>
</protein>
<dbReference type="InterPro" id="IPR028362">
    <property type="entry name" value="AlgI"/>
</dbReference>
<feature type="transmembrane region" description="Helical" evidence="10">
    <location>
        <begin position="404"/>
        <end position="422"/>
    </location>
</feature>
<evidence type="ECO:0000256" key="8">
    <source>
        <dbReference type="ARBA" id="ARBA00023315"/>
    </source>
</evidence>
<feature type="transmembrane region" description="Helical" evidence="10">
    <location>
        <begin position="325"/>
        <end position="346"/>
    </location>
</feature>
<keyword evidence="8 9" id="KW-0012">Acyltransferase</keyword>
<feature type="transmembrane region" description="Helical" evidence="10">
    <location>
        <begin position="120"/>
        <end position="143"/>
    </location>
</feature>
<dbReference type="InterPro" id="IPR051085">
    <property type="entry name" value="MB_O-acyltransferase"/>
</dbReference>
<dbReference type="PIRSF" id="PIRSF016636">
    <property type="entry name" value="AlgI_DltB"/>
    <property type="match status" value="1"/>
</dbReference>
<evidence type="ECO:0000313" key="11">
    <source>
        <dbReference type="EMBL" id="QDU86288.1"/>
    </source>
</evidence>
<evidence type="ECO:0000256" key="4">
    <source>
        <dbReference type="ARBA" id="ARBA00022679"/>
    </source>
</evidence>
<evidence type="ECO:0000256" key="5">
    <source>
        <dbReference type="ARBA" id="ARBA00022692"/>
    </source>
</evidence>
<dbReference type="GO" id="GO:0005886">
    <property type="term" value="C:plasma membrane"/>
    <property type="evidence" value="ECO:0007669"/>
    <property type="project" value="UniProtKB-SubCell"/>
</dbReference>
<evidence type="ECO:0000256" key="10">
    <source>
        <dbReference type="SAM" id="Phobius"/>
    </source>
</evidence>
<keyword evidence="12" id="KW-1185">Reference proteome</keyword>
<feature type="transmembrane region" description="Helical" evidence="10">
    <location>
        <begin position="48"/>
        <end position="66"/>
    </location>
</feature>
<dbReference type="OrthoDB" id="9805788at2"/>
<dbReference type="PANTHER" id="PTHR13285">
    <property type="entry name" value="ACYLTRANSFERASE"/>
    <property type="match status" value="1"/>
</dbReference>
<dbReference type="GO" id="GO:0016746">
    <property type="term" value="F:acyltransferase activity"/>
    <property type="evidence" value="ECO:0007669"/>
    <property type="project" value="UniProtKB-KW"/>
</dbReference>
<reference evidence="11 12" key="1">
    <citation type="submission" date="2019-02" db="EMBL/GenBank/DDBJ databases">
        <title>Deep-cultivation of Planctomycetes and their phenomic and genomic characterization uncovers novel biology.</title>
        <authorList>
            <person name="Wiegand S."/>
            <person name="Jogler M."/>
            <person name="Boedeker C."/>
            <person name="Pinto D."/>
            <person name="Vollmers J."/>
            <person name="Rivas-Marin E."/>
            <person name="Kohn T."/>
            <person name="Peeters S.H."/>
            <person name="Heuer A."/>
            <person name="Rast P."/>
            <person name="Oberbeckmann S."/>
            <person name="Bunk B."/>
            <person name="Jeske O."/>
            <person name="Meyerdierks A."/>
            <person name="Storesund J.E."/>
            <person name="Kallscheuer N."/>
            <person name="Luecker S."/>
            <person name="Lage O.M."/>
            <person name="Pohl T."/>
            <person name="Merkel B.J."/>
            <person name="Hornburger P."/>
            <person name="Mueller R.-W."/>
            <person name="Bruemmer F."/>
            <person name="Labrenz M."/>
            <person name="Spormann A.M."/>
            <person name="Op den Camp H."/>
            <person name="Overmann J."/>
            <person name="Amann R."/>
            <person name="Jetten M.S.M."/>
            <person name="Mascher T."/>
            <person name="Medema M.H."/>
            <person name="Devos D.P."/>
            <person name="Kaster A.-K."/>
            <person name="Ovreas L."/>
            <person name="Rohde M."/>
            <person name="Galperin M.Y."/>
            <person name="Jogler C."/>
        </authorList>
    </citation>
    <scope>NUCLEOTIDE SEQUENCE [LARGE SCALE GENOMIC DNA]</scope>
    <source>
        <strain evidence="11 12">Pla163</strain>
    </source>
</reference>